<comment type="caution">
    <text evidence="1">The sequence shown here is derived from an EMBL/GenBank/DDBJ whole genome shotgun (WGS) entry which is preliminary data.</text>
</comment>
<keyword evidence="2" id="KW-1185">Reference proteome</keyword>
<name>A0ABX1GFR9_9GAMM</name>
<organism evidence="1 2">
    <name type="scientific">Spongiibacter thalassae</name>
    <dbReference type="NCBI Taxonomy" id="2721624"/>
    <lineage>
        <taxon>Bacteria</taxon>
        <taxon>Pseudomonadati</taxon>
        <taxon>Pseudomonadota</taxon>
        <taxon>Gammaproteobacteria</taxon>
        <taxon>Cellvibrionales</taxon>
        <taxon>Spongiibacteraceae</taxon>
        <taxon>Spongiibacter</taxon>
    </lineage>
</organism>
<gene>
    <name evidence="1" type="ORF">HCU74_06395</name>
</gene>
<reference evidence="1 2" key="1">
    <citation type="submission" date="2020-04" db="EMBL/GenBank/DDBJ databases">
        <authorList>
            <person name="Yoon J."/>
        </authorList>
    </citation>
    <scope>NUCLEOTIDE SEQUENCE [LARGE SCALE GENOMIC DNA]</scope>
    <source>
        <strain evidence="1 2">KMU-166</strain>
    </source>
</reference>
<accession>A0ABX1GFR9</accession>
<protein>
    <submittedName>
        <fullName evidence="1">Uncharacterized protein</fullName>
    </submittedName>
</protein>
<sequence>MKLQRKTLDNDNAKALEKRPEWRVPLSELMKALDAEIHFFQRQTELLHQRRPGRFNSNLPINRPSQILSPTDWAKLNPVAQQRLQAAEQRMAQAKSRLGLIVADINDYNDKVSGEGFLTGLWHFRSRRAEADELIKRRARAIRHLNIAEKHLEAELVWIRRHGIYRPEQNEENTTGDHHIDPIYRDRQLAILQNFQRTELAMRQELRDQINDIDVNSTVQVNKRNLDEVIVDRHFKAQIHQLKRRRNSRR</sequence>
<dbReference type="EMBL" id="JAAWWK010000002">
    <property type="protein sequence ID" value="NKI17049.1"/>
    <property type="molecule type" value="Genomic_DNA"/>
</dbReference>
<evidence type="ECO:0000313" key="2">
    <source>
        <dbReference type="Proteomes" id="UP000765845"/>
    </source>
</evidence>
<proteinExistence type="predicted"/>
<dbReference type="Proteomes" id="UP000765845">
    <property type="component" value="Unassembled WGS sequence"/>
</dbReference>
<evidence type="ECO:0000313" key="1">
    <source>
        <dbReference type="EMBL" id="NKI17049.1"/>
    </source>
</evidence>
<dbReference type="RefSeq" id="WP_168449580.1">
    <property type="nucleotide sequence ID" value="NZ_JAAWWK010000002.1"/>
</dbReference>